<dbReference type="InterPro" id="IPR018466">
    <property type="entry name" value="Kre9/Knh1-like_N"/>
</dbReference>
<feature type="region of interest" description="Disordered" evidence="2">
    <location>
        <begin position="119"/>
        <end position="180"/>
    </location>
</feature>
<evidence type="ECO:0000313" key="6">
    <source>
        <dbReference type="Proteomes" id="UP000765509"/>
    </source>
</evidence>
<feature type="compositionally biased region" description="Polar residues" evidence="2">
    <location>
        <begin position="154"/>
        <end position="179"/>
    </location>
</feature>
<dbReference type="OrthoDB" id="5420143at2759"/>
<evidence type="ECO:0000259" key="4">
    <source>
        <dbReference type="Pfam" id="PF10342"/>
    </source>
</evidence>
<dbReference type="PANTHER" id="PTHR35185">
    <property type="entry name" value="SERINE/THREONINE-RICH PROTEIN ADG2-RELATED"/>
    <property type="match status" value="1"/>
</dbReference>
<accession>A0A9Q3IY83</accession>
<feature type="compositionally biased region" description="Low complexity" evidence="2">
    <location>
        <begin position="132"/>
        <end position="153"/>
    </location>
</feature>
<keyword evidence="6" id="KW-1185">Reference proteome</keyword>
<organism evidence="5 6">
    <name type="scientific">Austropuccinia psidii MF-1</name>
    <dbReference type="NCBI Taxonomy" id="1389203"/>
    <lineage>
        <taxon>Eukaryota</taxon>
        <taxon>Fungi</taxon>
        <taxon>Dikarya</taxon>
        <taxon>Basidiomycota</taxon>
        <taxon>Pucciniomycotina</taxon>
        <taxon>Pucciniomycetes</taxon>
        <taxon>Pucciniales</taxon>
        <taxon>Sphaerophragmiaceae</taxon>
        <taxon>Austropuccinia</taxon>
    </lineage>
</organism>
<dbReference type="Proteomes" id="UP000765509">
    <property type="component" value="Unassembled WGS sequence"/>
</dbReference>
<keyword evidence="1 3" id="KW-0732">Signal</keyword>
<feature type="chain" id="PRO_5040343239" description="Yeast cell wall synthesis Kre9/Knh1-like N-terminal domain-containing protein" evidence="3">
    <location>
        <begin position="21"/>
        <end position="201"/>
    </location>
</feature>
<dbReference type="AlphaFoldDB" id="A0A9Q3IY83"/>
<dbReference type="EMBL" id="AVOT02058270">
    <property type="protein sequence ID" value="MBW0552178.1"/>
    <property type="molecule type" value="Genomic_DNA"/>
</dbReference>
<feature type="signal peptide" evidence="3">
    <location>
        <begin position="1"/>
        <end position="20"/>
    </location>
</feature>
<reference evidence="5" key="1">
    <citation type="submission" date="2021-03" db="EMBL/GenBank/DDBJ databases">
        <title>Draft genome sequence of rust myrtle Austropuccinia psidii MF-1, a brazilian biotype.</title>
        <authorList>
            <person name="Quecine M.C."/>
            <person name="Pachon D.M.R."/>
            <person name="Bonatelli M.L."/>
            <person name="Correr F.H."/>
            <person name="Franceschini L.M."/>
            <person name="Leite T.F."/>
            <person name="Margarido G.R.A."/>
            <person name="Almeida C.A."/>
            <person name="Ferrarezi J.A."/>
            <person name="Labate C.A."/>
        </authorList>
    </citation>
    <scope>NUCLEOTIDE SEQUENCE</scope>
    <source>
        <strain evidence="5">MF-1</strain>
    </source>
</reference>
<evidence type="ECO:0000256" key="3">
    <source>
        <dbReference type="SAM" id="SignalP"/>
    </source>
</evidence>
<gene>
    <name evidence="5" type="ORF">O181_091893</name>
</gene>
<evidence type="ECO:0000256" key="1">
    <source>
        <dbReference type="ARBA" id="ARBA00022729"/>
    </source>
</evidence>
<name>A0A9Q3IY83_9BASI</name>
<feature type="domain" description="Yeast cell wall synthesis Kre9/Knh1-like N-terminal" evidence="4">
    <location>
        <begin position="25"/>
        <end position="116"/>
    </location>
</feature>
<protein>
    <recommendedName>
        <fullName evidence="4">Yeast cell wall synthesis Kre9/Knh1-like N-terminal domain-containing protein</fullName>
    </recommendedName>
</protein>
<evidence type="ECO:0000313" key="5">
    <source>
        <dbReference type="EMBL" id="MBW0552178.1"/>
    </source>
</evidence>
<proteinExistence type="predicted"/>
<dbReference type="Pfam" id="PF10342">
    <property type="entry name" value="Kre9_KNH"/>
    <property type="match status" value="1"/>
</dbReference>
<sequence length="201" mass="20830">MTAIWIQLSLLLSLACLGSTFTINNPSSSAYWVQFATNTIAWSNGGSDPSQVSLQIVHPNKTILNGVFAITEFVPTSLESFTVTNVTLLVSDGYIVQMVNTTNNTQVYTSSAPFSVKPNGTAPATLPGSSGGSTASNSTGSTNTNSSNSPTASRNGTSPTFGSGSATANNGPRNSSSASVKPPLILSSILLSLALWIQFMR</sequence>
<dbReference type="InterPro" id="IPR052479">
    <property type="entry name" value="GPI-anchor_Adhesion_Reg"/>
</dbReference>
<dbReference type="PANTHER" id="PTHR35185:SF1">
    <property type="entry name" value="UPF0619 GPI-ANCHORED MEMBRANE PROTEIN C1322.10"/>
    <property type="match status" value="1"/>
</dbReference>
<comment type="caution">
    <text evidence="5">The sequence shown here is derived from an EMBL/GenBank/DDBJ whole genome shotgun (WGS) entry which is preliminary data.</text>
</comment>
<evidence type="ECO:0000256" key="2">
    <source>
        <dbReference type="SAM" id="MobiDB-lite"/>
    </source>
</evidence>